<dbReference type="EMBL" id="ASGP02000001">
    <property type="protein sequence ID" value="KAH9528886.1"/>
    <property type="molecule type" value="Genomic_DNA"/>
</dbReference>
<comment type="caution">
    <text evidence="3">The sequence shown here is derived from an EMBL/GenBank/DDBJ whole genome shotgun (WGS) entry which is preliminary data.</text>
</comment>
<feature type="compositionally biased region" description="Acidic residues" evidence="1">
    <location>
        <begin position="388"/>
        <end position="402"/>
    </location>
</feature>
<name>A0A922ICB3_DERFA</name>
<organism evidence="3 4">
    <name type="scientific">Dermatophagoides farinae</name>
    <name type="common">American house dust mite</name>
    <dbReference type="NCBI Taxonomy" id="6954"/>
    <lineage>
        <taxon>Eukaryota</taxon>
        <taxon>Metazoa</taxon>
        <taxon>Ecdysozoa</taxon>
        <taxon>Arthropoda</taxon>
        <taxon>Chelicerata</taxon>
        <taxon>Arachnida</taxon>
        <taxon>Acari</taxon>
        <taxon>Acariformes</taxon>
        <taxon>Sarcoptiformes</taxon>
        <taxon>Astigmata</taxon>
        <taxon>Psoroptidia</taxon>
        <taxon>Analgoidea</taxon>
        <taxon>Pyroglyphidae</taxon>
        <taxon>Dermatophagoidinae</taxon>
        <taxon>Dermatophagoides</taxon>
    </lineage>
</organism>
<evidence type="ECO:0000313" key="4">
    <source>
        <dbReference type="Proteomes" id="UP000790347"/>
    </source>
</evidence>
<reference evidence="2" key="3">
    <citation type="journal article" date="2021" name="World Allergy Organ. J.">
        <title>Chromosome-level assembly of Dermatophagoides farinae genome and transcriptome reveals two novel allergens Der f 37 and Der f 39.</title>
        <authorList>
            <person name="Chen J."/>
            <person name="Cai Z."/>
            <person name="Fan D."/>
            <person name="Hu J."/>
            <person name="Hou Y."/>
            <person name="He Y."/>
            <person name="Zhang Z."/>
            <person name="Zhao Z."/>
            <person name="Gao P."/>
            <person name="Hu W."/>
            <person name="Sun J."/>
            <person name="Li J."/>
            <person name="Ji K."/>
        </authorList>
    </citation>
    <scope>NUCLEOTIDE SEQUENCE</scope>
    <source>
        <strain evidence="2">JKM2019</strain>
    </source>
</reference>
<feature type="compositionally biased region" description="Low complexity" evidence="1">
    <location>
        <begin position="374"/>
        <end position="387"/>
    </location>
</feature>
<evidence type="ECO:0000313" key="2">
    <source>
        <dbReference type="EMBL" id="KAH7641859.1"/>
    </source>
</evidence>
<reference evidence="2" key="2">
    <citation type="submission" date="2020-06" db="EMBL/GenBank/DDBJ databases">
        <authorList>
            <person name="Ji K."/>
            <person name="Li J."/>
        </authorList>
    </citation>
    <scope>NUCLEOTIDE SEQUENCE</scope>
    <source>
        <strain evidence="2">JKM2019</strain>
        <tissue evidence="2">Whole body</tissue>
    </source>
</reference>
<dbReference type="Proteomes" id="UP000790347">
    <property type="component" value="Unassembled WGS sequence"/>
</dbReference>
<proteinExistence type="predicted"/>
<evidence type="ECO:0000313" key="3">
    <source>
        <dbReference type="EMBL" id="KAH9528886.1"/>
    </source>
</evidence>
<keyword evidence="4" id="KW-1185">Reference proteome</keyword>
<dbReference type="AlphaFoldDB" id="A0A922ICB3"/>
<dbReference type="Proteomes" id="UP000828236">
    <property type="component" value="Unassembled WGS sequence"/>
</dbReference>
<gene>
    <name evidence="3" type="ORF">DERF_002794</name>
    <name evidence="2" type="ORF">HUG17_4904</name>
</gene>
<evidence type="ECO:0000256" key="1">
    <source>
        <dbReference type="SAM" id="MobiDB-lite"/>
    </source>
</evidence>
<dbReference type="EMBL" id="SDOV01000004">
    <property type="protein sequence ID" value="KAH7641859.1"/>
    <property type="molecule type" value="Genomic_DNA"/>
</dbReference>
<protein>
    <submittedName>
        <fullName evidence="3">Uncharacterized protein</fullName>
    </submittedName>
</protein>
<reference evidence="3" key="1">
    <citation type="submission" date="2013-05" db="EMBL/GenBank/DDBJ databases">
        <authorList>
            <person name="Yim A.K.Y."/>
            <person name="Chan T.F."/>
            <person name="Ji K.M."/>
            <person name="Liu X.Y."/>
            <person name="Zhou J.W."/>
            <person name="Li R.Q."/>
            <person name="Yang K.Y."/>
            <person name="Li J."/>
            <person name="Li M."/>
            <person name="Law P.T.W."/>
            <person name="Wu Y.L."/>
            <person name="Cai Z.L."/>
            <person name="Qin H."/>
            <person name="Bao Y."/>
            <person name="Leung R.K.K."/>
            <person name="Ng P.K.S."/>
            <person name="Zou J."/>
            <person name="Zhong X.J."/>
            <person name="Ran P.X."/>
            <person name="Zhong N.S."/>
            <person name="Liu Z.G."/>
            <person name="Tsui S.K.W."/>
        </authorList>
    </citation>
    <scope>NUCLEOTIDE SEQUENCE</scope>
    <source>
        <strain evidence="3">Derf</strain>
        <tissue evidence="3">Whole organism</tissue>
    </source>
</reference>
<sequence length="435" mass="49703">MIVQLTVSSSKHDVEDFIDVLSATNSPVFHQSSNSFCCWNQYSKIMEKNENFDHDAGGNNDDGNTFESLFSNYLLKIDSNNMVDSNNENNGGENQSWPLSSSDSLLKNNEYISLPIDANLLLPLGKSELSTAIGRKQSISIIKPSFQRIRKPQRRFLMLPFRRLMLAYIAPRILRFQMSMLVSSLIGELSRKIIDPLINFSSSGPNQSGFISTTSGSSQDNLNNVMAKSLSKQSPSTMISMDQLKQIQHLASIIQPQETNARAIIVDPDKVTEHQPTRMMSTMKAADLIKNKPTKLYDHSIPLALNFLSKTNRIPRKISKLSRIRFNTDEASSINNENKNKKKKQYKQQDFVDQNHNEKDYYHYNNDSIQSFKNNPHNLDQYNNNNNVDEDNNSGEHDNDEYENAKKRKKRAILRYSYSIHDSNIQIKHKIIPSS</sequence>
<accession>A0A922ICB3</accession>
<reference evidence="3" key="4">
    <citation type="journal article" date="2022" name="Res Sq">
        <title>Comparative Genomics Reveals Insights into the Divergent Evolution of Astigmatic Mites and Household Pest Adaptations.</title>
        <authorList>
            <person name="Xiong Q."/>
            <person name="Wan A.T.-Y."/>
            <person name="Liu X.-Y."/>
            <person name="Fung C.S.-H."/>
            <person name="Xiao X."/>
            <person name="Malainual N."/>
            <person name="Hou J."/>
            <person name="Wang L."/>
            <person name="Wang M."/>
            <person name="Yang K."/>
            <person name="Cui Y."/>
            <person name="Leung E."/>
            <person name="Nong W."/>
            <person name="Shin S.-K."/>
            <person name="Au S."/>
            <person name="Jeong K.Y."/>
            <person name="Chew F.T."/>
            <person name="Hui J."/>
            <person name="Leung T.F."/>
            <person name="Tungtrongchitr A."/>
            <person name="Zhong N."/>
            <person name="Liu Z."/>
            <person name="Tsui S."/>
        </authorList>
    </citation>
    <scope>NUCLEOTIDE SEQUENCE</scope>
    <source>
        <strain evidence="3">Derf</strain>
        <tissue evidence="3">Whole organism</tissue>
    </source>
</reference>
<feature type="region of interest" description="Disordered" evidence="1">
    <location>
        <begin position="374"/>
        <end position="408"/>
    </location>
</feature>